<dbReference type="PANTHER" id="PTHR13504">
    <property type="entry name" value="FIDO DOMAIN-CONTAINING PROTEIN DDB_G0283145"/>
    <property type="match status" value="1"/>
</dbReference>
<dbReference type="Proteomes" id="UP000469292">
    <property type="component" value="Unassembled WGS sequence"/>
</dbReference>
<dbReference type="InterPro" id="IPR003812">
    <property type="entry name" value="Fido"/>
</dbReference>
<dbReference type="PANTHER" id="PTHR13504:SF38">
    <property type="entry name" value="FIDO DOMAIN-CONTAINING PROTEIN"/>
    <property type="match status" value="1"/>
</dbReference>
<dbReference type="Gene3D" id="1.10.3290.10">
    <property type="entry name" value="Fido-like domain"/>
    <property type="match status" value="1"/>
</dbReference>
<dbReference type="AlphaFoldDB" id="A0A6I5MZ65"/>
<comment type="caution">
    <text evidence="4">The sequence shown here is derived from an EMBL/GenBank/DDBJ whole genome shotgun (WGS) entry which is preliminary data.</text>
</comment>
<dbReference type="PROSITE" id="PS51459">
    <property type="entry name" value="FIDO"/>
    <property type="match status" value="1"/>
</dbReference>
<keyword evidence="2" id="KW-0067">ATP-binding</keyword>
<dbReference type="InterPro" id="IPR040198">
    <property type="entry name" value="Fido_containing"/>
</dbReference>
<dbReference type="SUPFAM" id="SSF140931">
    <property type="entry name" value="Fic-like"/>
    <property type="match status" value="1"/>
</dbReference>
<dbReference type="Pfam" id="PF02661">
    <property type="entry name" value="Fic"/>
    <property type="match status" value="1"/>
</dbReference>
<name>A0A6I5MZ65_9BIFI</name>
<dbReference type="InterPro" id="IPR036597">
    <property type="entry name" value="Fido-like_dom_sf"/>
</dbReference>
<evidence type="ECO:0000256" key="2">
    <source>
        <dbReference type="PIRSR" id="PIRSR640198-2"/>
    </source>
</evidence>
<organism evidence="4 5">
    <name type="scientific">Bifidobacterium choloepi</name>
    <dbReference type="NCBI Taxonomy" id="2614131"/>
    <lineage>
        <taxon>Bacteria</taxon>
        <taxon>Bacillati</taxon>
        <taxon>Actinomycetota</taxon>
        <taxon>Actinomycetes</taxon>
        <taxon>Bifidobacteriales</taxon>
        <taxon>Bifidobacteriaceae</taxon>
        <taxon>Bifidobacterium</taxon>
    </lineage>
</organism>
<dbReference type="RefSeq" id="WP_163227444.1">
    <property type="nucleotide sequence ID" value="NZ_VYSG01000001.1"/>
</dbReference>
<reference evidence="4 5" key="1">
    <citation type="submission" date="2019-09" db="EMBL/GenBank/DDBJ databases">
        <title>Phylogenetic characterization of a novel taxon of the genus Bifidobacterium: Bifidobacterium choloepi sp. nov.</title>
        <authorList>
            <person name="Modesto M."/>
            <person name="Satti M."/>
        </authorList>
    </citation>
    <scope>NUCLEOTIDE SEQUENCE [LARGE SCALE GENOMIC DNA]</scope>
    <source>
        <strain evidence="4 5">BRDM6</strain>
    </source>
</reference>
<feature type="binding site" evidence="2">
    <location>
        <begin position="202"/>
        <end position="209"/>
    </location>
    <ligand>
        <name>ATP</name>
        <dbReference type="ChEBI" id="CHEBI:30616"/>
    </ligand>
</feature>
<evidence type="ECO:0000256" key="1">
    <source>
        <dbReference type="PIRSR" id="PIRSR640198-1"/>
    </source>
</evidence>
<feature type="binding site" evidence="2">
    <location>
        <begin position="240"/>
        <end position="241"/>
    </location>
    <ligand>
        <name>ATP</name>
        <dbReference type="ChEBI" id="CHEBI:30616"/>
    </ligand>
</feature>
<keyword evidence="2" id="KW-0547">Nucleotide-binding</keyword>
<evidence type="ECO:0000313" key="5">
    <source>
        <dbReference type="Proteomes" id="UP000469292"/>
    </source>
</evidence>
<evidence type="ECO:0000259" key="3">
    <source>
        <dbReference type="PROSITE" id="PS51459"/>
    </source>
</evidence>
<dbReference type="InterPro" id="IPR036388">
    <property type="entry name" value="WH-like_DNA-bd_sf"/>
</dbReference>
<feature type="domain" description="Fido" evidence="3">
    <location>
        <begin position="109"/>
        <end position="266"/>
    </location>
</feature>
<keyword evidence="5" id="KW-1185">Reference proteome</keyword>
<dbReference type="GO" id="GO:0005524">
    <property type="term" value="F:ATP binding"/>
    <property type="evidence" value="ECO:0007669"/>
    <property type="project" value="UniProtKB-KW"/>
</dbReference>
<proteinExistence type="predicted"/>
<gene>
    <name evidence="4" type="ORF">F6S87_04865</name>
</gene>
<protein>
    <submittedName>
        <fullName evidence="4">Fic family protein</fullName>
    </submittedName>
</protein>
<accession>A0A6I5MZ65</accession>
<sequence length="353" mass="40068">MESLRPYDQRAESVLSSRIVALLTAIHAAQARTSLLSEREGAQLDRLVEVAKVQSTAASNSIEGIRTSDARMAALMAEKTTPHNRDEEEISGYRDVLNTIHEQHDYIPVTPNVILQLHRDLFRHTPLSFGGHFKDTDNVIMEVGPQGANRVRFRPPSALVTPDLVEEICRNYRQAIALESVDPLLAISMFVFDFTCIHPFNDGNGRMSRLLTLLLMYQSGFTVGKYVSLEHLIEQSKDTYYEALAASTAGWPDANDYAPFVQYLLSVMLDAYKELEDRLGPQTKAERIRRQLRQTVGTLSKRELREQLPDISETTIERELRRLLDEGEIEKVGKGRSTRYRYVAMLPSSRQDD</sequence>
<evidence type="ECO:0000313" key="4">
    <source>
        <dbReference type="EMBL" id="NEG69938.1"/>
    </source>
</evidence>
<feature type="active site" evidence="1">
    <location>
        <position position="198"/>
    </location>
</feature>
<dbReference type="Gene3D" id="1.10.10.10">
    <property type="entry name" value="Winged helix-like DNA-binding domain superfamily/Winged helix DNA-binding domain"/>
    <property type="match status" value="1"/>
</dbReference>
<dbReference type="EMBL" id="VYSG01000001">
    <property type="protein sequence ID" value="NEG69938.1"/>
    <property type="molecule type" value="Genomic_DNA"/>
</dbReference>